<evidence type="ECO:0000259" key="1">
    <source>
        <dbReference type="Pfam" id="PF01636"/>
    </source>
</evidence>
<feature type="domain" description="Aminoglycoside phosphotransferase" evidence="1">
    <location>
        <begin position="29"/>
        <end position="266"/>
    </location>
</feature>
<dbReference type="PANTHER" id="PTHR21310">
    <property type="entry name" value="AMINOGLYCOSIDE PHOSPHOTRANSFERASE-RELATED-RELATED"/>
    <property type="match status" value="1"/>
</dbReference>
<dbReference type="Gene3D" id="3.90.1200.10">
    <property type="match status" value="1"/>
</dbReference>
<dbReference type="Proteomes" id="UP000621500">
    <property type="component" value="Unassembled WGS sequence"/>
</dbReference>
<gene>
    <name evidence="2" type="ORF">Pma05_41710</name>
</gene>
<comment type="caution">
    <text evidence="2">The sequence shown here is derived from an EMBL/GenBank/DDBJ whole genome shotgun (WGS) entry which is preliminary data.</text>
</comment>
<accession>A0ABQ4ESF7</accession>
<evidence type="ECO:0000313" key="2">
    <source>
        <dbReference type="EMBL" id="GIG97598.1"/>
    </source>
</evidence>
<dbReference type="EMBL" id="BONX01000028">
    <property type="protein sequence ID" value="GIG97598.1"/>
    <property type="molecule type" value="Genomic_DNA"/>
</dbReference>
<dbReference type="PANTHER" id="PTHR21310:SF15">
    <property type="entry name" value="AMINOGLYCOSIDE PHOSPHOTRANSFERASE DOMAIN-CONTAINING PROTEIN"/>
    <property type="match status" value="1"/>
</dbReference>
<dbReference type="SUPFAM" id="SSF56112">
    <property type="entry name" value="Protein kinase-like (PK-like)"/>
    <property type="match status" value="1"/>
</dbReference>
<dbReference type="Pfam" id="PF01636">
    <property type="entry name" value="APH"/>
    <property type="match status" value="1"/>
</dbReference>
<proteinExistence type="predicted"/>
<dbReference type="InterPro" id="IPR011009">
    <property type="entry name" value="Kinase-like_dom_sf"/>
</dbReference>
<organism evidence="2 3">
    <name type="scientific">Plantactinospora mayteni</name>
    <dbReference type="NCBI Taxonomy" id="566021"/>
    <lineage>
        <taxon>Bacteria</taxon>
        <taxon>Bacillati</taxon>
        <taxon>Actinomycetota</taxon>
        <taxon>Actinomycetes</taxon>
        <taxon>Micromonosporales</taxon>
        <taxon>Micromonosporaceae</taxon>
        <taxon>Plantactinospora</taxon>
    </lineage>
</organism>
<reference evidence="2 3" key="1">
    <citation type="submission" date="2021-01" db="EMBL/GenBank/DDBJ databases">
        <title>Whole genome shotgun sequence of Plantactinospora mayteni NBRC 109088.</title>
        <authorList>
            <person name="Komaki H."/>
            <person name="Tamura T."/>
        </authorList>
    </citation>
    <scope>NUCLEOTIDE SEQUENCE [LARGE SCALE GENOMIC DNA]</scope>
    <source>
        <strain evidence="2 3">NBRC 109088</strain>
    </source>
</reference>
<keyword evidence="3" id="KW-1185">Reference proteome</keyword>
<sequence length="321" mass="33567">MTARVTAPGTSDEIHTIAEALGSRVLATRRLAGGFSHETCLVTLADGQVVVRLGGPDPAIEAAVMATARRHVPVPEVLLVLPAAAGEPAARPAMVIEYVSGTPLEQVLAADGPAGPPLSDLGAEVGRVVAGIGTVAYDRPGFFIDEQLTVRGERPWSTQLPEVAASCLAGVPEGRLDPAIRDGWRELCAVHAPALSAVDGHARLVHADVNPKNILVSSDGGRWQVAAVLDWEFGYAGCPYADAANMLRFGADYPAEFVDGFRSGFAGHQPADLPLAADWAYLGRVLDMFALSDLVTRPAGNPVADQAAEVIRHWVADGVPA</sequence>
<protein>
    <recommendedName>
        <fullName evidence="1">Aminoglycoside phosphotransferase domain-containing protein</fullName>
    </recommendedName>
</protein>
<dbReference type="InterPro" id="IPR002575">
    <property type="entry name" value="Aminoglycoside_PTrfase"/>
</dbReference>
<evidence type="ECO:0000313" key="3">
    <source>
        <dbReference type="Proteomes" id="UP000621500"/>
    </source>
</evidence>
<name>A0ABQ4ESF7_9ACTN</name>
<dbReference type="InterPro" id="IPR051678">
    <property type="entry name" value="AGP_Transferase"/>
</dbReference>